<dbReference type="AlphaFoldDB" id="A0A9N9PMV8"/>
<accession>A0A9N9PMV8</accession>
<protein>
    <submittedName>
        <fullName evidence="1">Uncharacterized protein</fullName>
    </submittedName>
</protein>
<evidence type="ECO:0000313" key="2">
    <source>
        <dbReference type="Proteomes" id="UP000696280"/>
    </source>
</evidence>
<name>A0A9N9PMV8_9HELO</name>
<comment type="caution">
    <text evidence="1">The sequence shown here is derived from an EMBL/GenBank/DDBJ whole genome shotgun (WGS) entry which is preliminary data.</text>
</comment>
<organism evidence="1 2">
    <name type="scientific">Hymenoscyphus fraxineus</name>
    <dbReference type="NCBI Taxonomy" id="746836"/>
    <lineage>
        <taxon>Eukaryota</taxon>
        <taxon>Fungi</taxon>
        <taxon>Dikarya</taxon>
        <taxon>Ascomycota</taxon>
        <taxon>Pezizomycotina</taxon>
        <taxon>Leotiomycetes</taxon>
        <taxon>Helotiales</taxon>
        <taxon>Helotiaceae</taxon>
        <taxon>Hymenoscyphus</taxon>
    </lineage>
</organism>
<dbReference type="EMBL" id="CAJVRL010000001">
    <property type="protein sequence ID" value="CAG8949103.1"/>
    <property type="molecule type" value="Genomic_DNA"/>
</dbReference>
<keyword evidence="2" id="KW-1185">Reference proteome</keyword>
<proteinExistence type="predicted"/>
<gene>
    <name evidence="1" type="ORF">HYFRA_00002232</name>
</gene>
<evidence type="ECO:0000313" key="1">
    <source>
        <dbReference type="EMBL" id="CAG8949103.1"/>
    </source>
</evidence>
<reference evidence="1" key="1">
    <citation type="submission" date="2021-07" db="EMBL/GenBank/DDBJ databases">
        <authorList>
            <person name="Durling M."/>
        </authorList>
    </citation>
    <scope>NUCLEOTIDE SEQUENCE</scope>
</reference>
<dbReference type="Proteomes" id="UP000696280">
    <property type="component" value="Unassembled WGS sequence"/>
</dbReference>
<sequence>MVSPGSLKRMNRCRGFVDTTGDFVATTATTFNLASEETQTKNGDERAILKVNKDPVSPIGTVGGFKRVLLYELTHTSVTGYWDDALEGSCYG</sequence>